<dbReference type="InterPro" id="IPR036390">
    <property type="entry name" value="WH_DNA-bd_sf"/>
</dbReference>
<dbReference type="KEGG" id="caua:113119421"/>
<dbReference type="Gene3D" id="1.10.10.10">
    <property type="entry name" value="Winged helix-like DNA-binding domain superfamily/Winged helix DNA-binding domain"/>
    <property type="match status" value="1"/>
</dbReference>
<name>A0A6P6RGX8_CARAU</name>
<dbReference type="PANTHER" id="PTHR47316:SF1">
    <property type="entry name" value="FORKHEAD BOX PROTEIN H1"/>
    <property type="match status" value="1"/>
</dbReference>
<dbReference type="SMART" id="SM00339">
    <property type="entry name" value="FH"/>
    <property type="match status" value="1"/>
</dbReference>
<dbReference type="PROSITE" id="PS50039">
    <property type="entry name" value="FORK_HEAD_3"/>
    <property type="match status" value="1"/>
</dbReference>
<dbReference type="GeneID" id="113119421"/>
<dbReference type="Pfam" id="PF00250">
    <property type="entry name" value="Forkhead"/>
    <property type="match status" value="1"/>
</dbReference>
<evidence type="ECO:0000259" key="3">
    <source>
        <dbReference type="PROSITE" id="PS50039"/>
    </source>
</evidence>
<organism evidence="4 5">
    <name type="scientific">Carassius auratus</name>
    <name type="common">Goldfish</name>
    <dbReference type="NCBI Taxonomy" id="7957"/>
    <lineage>
        <taxon>Eukaryota</taxon>
        <taxon>Metazoa</taxon>
        <taxon>Chordata</taxon>
        <taxon>Craniata</taxon>
        <taxon>Vertebrata</taxon>
        <taxon>Euteleostomi</taxon>
        <taxon>Actinopterygii</taxon>
        <taxon>Neopterygii</taxon>
        <taxon>Teleostei</taxon>
        <taxon>Ostariophysi</taxon>
        <taxon>Cypriniformes</taxon>
        <taxon>Cyprinidae</taxon>
        <taxon>Cyprininae</taxon>
        <taxon>Carassius</taxon>
    </lineage>
</organism>
<dbReference type="InterPro" id="IPR052327">
    <property type="entry name" value="Activin_resp_transcr_regulator"/>
</dbReference>
<sequence length="279" mass="31464">MSSVFSLSLDQELIMTNGVNGGLGGLLAERSSGAPRRRFKRYTTGTYIGLIACAIQGSPDKMLTFKQIMKKLEPFVFGDKRGIENNIRVCLSSNRCFEKVPFDPNYPNPKKNFWKVNENGITPKMFRRHFKYLINIFPGLSIPTQAVDECKDNSHAPEPLACKVAESKSVGKFTGPFSIDSLLKSDREVKRMRSTSLEERVHYGDAQRGTAKRKNVYEYEAVECYNPVSVVGRELASAKIPLLSSGPQHGHSLPPHITYNHHVLFSSPLMYRPTRYVSW</sequence>
<dbReference type="InterPro" id="IPR001766">
    <property type="entry name" value="Fork_head_dom"/>
</dbReference>
<dbReference type="OrthoDB" id="8876887at2759"/>
<gene>
    <name evidence="5" type="primary">LOC113119421</name>
</gene>
<reference evidence="5" key="1">
    <citation type="submission" date="2025-08" db="UniProtKB">
        <authorList>
            <consortium name="RefSeq"/>
        </authorList>
    </citation>
    <scope>IDENTIFICATION</scope>
    <source>
        <strain evidence="5">Wakin</strain>
        <tissue evidence="5">Muscle</tissue>
    </source>
</reference>
<proteinExistence type="predicted"/>
<dbReference type="PANTHER" id="PTHR47316">
    <property type="entry name" value="FORKHEAD BOX PROTEIN H1"/>
    <property type="match status" value="1"/>
</dbReference>
<evidence type="ECO:0000256" key="2">
    <source>
        <dbReference type="PROSITE-ProRule" id="PRU00089"/>
    </source>
</evidence>
<keyword evidence="2" id="KW-0539">Nucleus</keyword>
<dbReference type="GO" id="GO:0005634">
    <property type="term" value="C:nucleus"/>
    <property type="evidence" value="ECO:0007669"/>
    <property type="project" value="UniProtKB-SubCell"/>
</dbReference>
<dbReference type="GO" id="GO:0003700">
    <property type="term" value="F:DNA-binding transcription factor activity"/>
    <property type="evidence" value="ECO:0007669"/>
    <property type="project" value="InterPro"/>
</dbReference>
<dbReference type="InterPro" id="IPR036388">
    <property type="entry name" value="WH-like_DNA-bd_sf"/>
</dbReference>
<dbReference type="GO" id="GO:0043565">
    <property type="term" value="F:sequence-specific DNA binding"/>
    <property type="evidence" value="ECO:0007669"/>
    <property type="project" value="InterPro"/>
</dbReference>
<keyword evidence="4" id="KW-1185">Reference proteome</keyword>
<comment type="subcellular location">
    <subcellularLocation>
        <location evidence="2">Nucleus</location>
    </subcellularLocation>
</comment>
<dbReference type="RefSeq" id="XP_026144697.1">
    <property type="nucleotide sequence ID" value="XM_026288912.1"/>
</dbReference>
<evidence type="ECO:0000313" key="5">
    <source>
        <dbReference type="RefSeq" id="XP_026144697.1"/>
    </source>
</evidence>
<dbReference type="SUPFAM" id="SSF46785">
    <property type="entry name" value="Winged helix' DNA-binding domain"/>
    <property type="match status" value="1"/>
</dbReference>
<evidence type="ECO:0000256" key="1">
    <source>
        <dbReference type="ARBA" id="ARBA00023125"/>
    </source>
</evidence>
<feature type="domain" description="Fork-head" evidence="3">
    <location>
        <begin position="46"/>
        <end position="126"/>
    </location>
</feature>
<dbReference type="Proteomes" id="UP000515129">
    <property type="component" value="Chromosome 19"/>
</dbReference>
<keyword evidence="1 2" id="KW-0238">DNA-binding</keyword>
<feature type="DNA-binding region" description="Fork-head" evidence="2">
    <location>
        <begin position="46"/>
        <end position="126"/>
    </location>
</feature>
<evidence type="ECO:0000313" key="4">
    <source>
        <dbReference type="Proteomes" id="UP000515129"/>
    </source>
</evidence>
<dbReference type="AlphaFoldDB" id="A0A6P6RGX8"/>
<accession>A0A6P6RGX8</accession>
<protein>
    <submittedName>
        <fullName evidence="5">Forkhead box protein Q1 isoform X1</fullName>
    </submittedName>
</protein>